<organism evidence="1 2">
    <name type="scientific">Arsenicitalea aurantiaca</name>
    <dbReference type="NCBI Taxonomy" id="1783274"/>
    <lineage>
        <taxon>Bacteria</taxon>
        <taxon>Pseudomonadati</taxon>
        <taxon>Pseudomonadota</taxon>
        <taxon>Alphaproteobacteria</taxon>
        <taxon>Hyphomicrobiales</taxon>
        <taxon>Devosiaceae</taxon>
        <taxon>Arsenicitalea</taxon>
    </lineage>
</organism>
<dbReference type="InterPro" id="IPR011009">
    <property type="entry name" value="Kinase-like_dom_sf"/>
</dbReference>
<evidence type="ECO:0008006" key="3">
    <source>
        <dbReference type="Google" id="ProtNLM"/>
    </source>
</evidence>
<dbReference type="EMBL" id="RZNJ01000004">
    <property type="protein sequence ID" value="RUT29968.1"/>
    <property type="molecule type" value="Genomic_DNA"/>
</dbReference>
<dbReference type="OrthoDB" id="581471at2"/>
<dbReference type="AlphaFoldDB" id="A0A433X7E6"/>
<dbReference type="SUPFAM" id="SSF56112">
    <property type="entry name" value="Protein kinase-like (PK-like)"/>
    <property type="match status" value="1"/>
</dbReference>
<sequence length="386" mass="43589">MIDLTALFGPKGAPGDDITFRAFPRRGPERWLLEAHYRRPLHLETWPRANRRAQIIYGAARILGAFGLRLPSRRVVLRIADGSRYDLYRRRFDALAVFLGTAGPNRKFVVFAKKGATAWFIKLPIGAQSLALALTEAATLNALAEDTELAGLVPRCFWIGDALALEDVRSTGATYAPLDNKEVLRVHDLLFARSQTDVPLEDLLQRLKSPNLTTAPHPKRDIAARIDRARRAAHAFLETFPPETIVACYDAHGDFTRWNVLRAPDGTARIIDWELFGLRPKFFDPFHYKVSQAILVHRTPAKAILKQIDKIAIQTLDRTSIMMYFGLYLVSQVSYYGEVYERQEEQGAQLYWSLETWTDLLVYLAKAHLEANTANAVCTENLGVAQ</sequence>
<dbReference type="RefSeq" id="WP_127188748.1">
    <property type="nucleotide sequence ID" value="NZ_RZNJ01000004.1"/>
</dbReference>
<proteinExistence type="predicted"/>
<reference evidence="1 2" key="1">
    <citation type="journal article" date="2016" name="Int. J. Syst. Evol. Microbiol.">
        <title>Arsenicitalea aurantiaca gen. nov., sp. nov., a new member of the family Hyphomicrobiaceae, isolated from high-arsenic sediment.</title>
        <authorList>
            <person name="Mu Y."/>
            <person name="Zhou L."/>
            <person name="Zeng X.C."/>
            <person name="Liu L."/>
            <person name="Pan Y."/>
            <person name="Chen X."/>
            <person name="Wang J."/>
            <person name="Li S."/>
            <person name="Li W.J."/>
            <person name="Wang Y."/>
        </authorList>
    </citation>
    <scope>NUCLEOTIDE SEQUENCE [LARGE SCALE GENOMIC DNA]</scope>
    <source>
        <strain evidence="1 2">42-50</strain>
    </source>
</reference>
<evidence type="ECO:0000313" key="1">
    <source>
        <dbReference type="EMBL" id="RUT29968.1"/>
    </source>
</evidence>
<name>A0A433X7E6_9HYPH</name>
<dbReference type="Proteomes" id="UP000281547">
    <property type="component" value="Unassembled WGS sequence"/>
</dbReference>
<evidence type="ECO:0000313" key="2">
    <source>
        <dbReference type="Proteomes" id="UP000281547"/>
    </source>
</evidence>
<comment type="caution">
    <text evidence="1">The sequence shown here is derived from an EMBL/GenBank/DDBJ whole genome shotgun (WGS) entry which is preliminary data.</text>
</comment>
<keyword evidence="2" id="KW-1185">Reference proteome</keyword>
<gene>
    <name evidence="1" type="ORF">EMQ25_11545</name>
</gene>
<protein>
    <recommendedName>
        <fullName evidence="3">Aminoglycoside phosphotransferase domain-containing protein</fullName>
    </recommendedName>
</protein>
<accession>A0A433X7E6</accession>